<dbReference type="HOGENOM" id="CLU_2842572_0_0_9"/>
<proteinExistence type="predicted"/>
<organism evidence="1 2">
    <name type="scientific">Desulfofarcimen acetoxidans (strain ATCC 49208 / DSM 771 / KCTC 5769 / VKM B-1644 / 5575)</name>
    <name type="common">Desulfotomaculum acetoxidans</name>
    <dbReference type="NCBI Taxonomy" id="485916"/>
    <lineage>
        <taxon>Bacteria</taxon>
        <taxon>Bacillati</taxon>
        <taxon>Bacillota</taxon>
        <taxon>Clostridia</taxon>
        <taxon>Eubacteriales</taxon>
        <taxon>Peptococcaceae</taxon>
        <taxon>Desulfofarcimen</taxon>
    </lineage>
</organism>
<keyword evidence="2" id="KW-1185">Reference proteome</keyword>
<reference evidence="1 2" key="1">
    <citation type="journal article" date="2009" name="Stand. Genomic Sci.">
        <title>Complete genome sequence of Desulfotomaculum acetoxidans type strain (5575).</title>
        <authorList>
            <person name="Spring S."/>
            <person name="Lapidus A."/>
            <person name="Schroder M."/>
            <person name="Gleim D."/>
            <person name="Sims D."/>
            <person name="Meincke L."/>
            <person name="Glavina Del Rio T."/>
            <person name="Tice H."/>
            <person name="Copeland A."/>
            <person name="Cheng J.F."/>
            <person name="Lucas S."/>
            <person name="Chen F."/>
            <person name="Nolan M."/>
            <person name="Bruce D."/>
            <person name="Goodwin L."/>
            <person name="Pitluck S."/>
            <person name="Ivanova N."/>
            <person name="Mavromatis K."/>
            <person name="Mikhailova N."/>
            <person name="Pati A."/>
            <person name="Chen A."/>
            <person name="Palaniappan K."/>
            <person name="Land M."/>
            <person name="Hauser L."/>
            <person name="Chang Y.J."/>
            <person name="Jeffries C.D."/>
            <person name="Chain P."/>
            <person name="Saunders E."/>
            <person name="Brettin T."/>
            <person name="Detter J.C."/>
            <person name="Goker M."/>
            <person name="Bristow J."/>
            <person name="Eisen J.A."/>
            <person name="Markowitz V."/>
            <person name="Hugenholtz P."/>
            <person name="Kyrpides N.C."/>
            <person name="Klenk H.P."/>
            <person name="Han C."/>
        </authorList>
    </citation>
    <scope>NUCLEOTIDE SEQUENCE [LARGE SCALE GENOMIC DNA]</scope>
    <source>
        <strain evidence="2">ATCC 49208 / DSM 771 / VKM B-1644</strain>
    </source>
</reference>
<sequence>MGLERRLGEMARIISENPELLLKLSVTSLILSLATAKLYIYQMDIINELRQDAESLENLKQAYSI</sequence>
<name>C8VVY3_DESAS</name>
<protein>
    <submittedName>
        <fullName evidence="1">Uncharacterized protein</fullName>
    </submittedName>
</protein>
<gene>
    <name evidence="1" type="ordered locus">Dtox_3558</name>
</gene>
<dbReference type="KEGG" id="dae:Dtox_3558"/>
<dbReference type="AlphaFoldDB" id="C8VVY3"/>
<dbReference type="EMBL" id="CP001720">
    <property type="protein sequence ID" value="ACV64270.1"/>
    <property type="molecule type" value="Genomic_DNA"/>
</dbReference>
<evidence type="ECO:0000313" key="1">
    <source>
        <dbReference type="EMBL" id="ACV64270.1"/>
    </source>
</evidence>
<dbReference type="Proteomes" id="UP000002217">
    <property type="component" value="Chromosome"/>
</dbReference>
<evidence type="ECO:0000313" key="2">
    <source>
        <dbReference type="Proteomes" id="UP000002217"/>
    </source>
</evidence>
<accession>C8VVY3</accession>